<feature type="compositionally biased region" description="Basic residues" evidence="1">
    <location>
        <begin position="172"/>
        <end position="183"/>
    </location>
</feature>
<protein>
    <submittedName>
        <fullName evidence="2">Uncharacterized protein</fullName>
    </submittedName>
</protein>
<name>A0A1Y2D9J9_9BASI</name>
<organism evidence="2 3">
    <name type="scientific">Leucosporidium creatinivorum</name>
    <dbReference type="NCBI Taxonomy" id="106004"/>
    <lineage>
        <taxon>Eukaryota</taxon>
        <taxon>Fungi</taxon>
        <taxon>Dikarya</taxon>
        <taxon>Basidiomycota</taxon>
        <taxon>Pucciniomycotina</taxon>
        <taxon>Microbotryomycetes</taxon>
        <taxon>Leucosporidiales</taxon>
        <taxon>Leucosporidium</taxon>
    </lineage>
</organism>
<evidence type="ECO:0000256" key="1">
    <source>
        <dbReference type="SAM" id="MobiDB-lite"/>
    </source>
</evidence>
<gene>
    <name evidence="2" type="ORF">BCR35DRAFT_335640</name>
</gene>
<dbReference type="EMBL" id="MCGR01000091">
    <property type="protein sequence ID" value="ORY55345.1"/>
    <property type="molecule type" value="Genomic_DNA"/>
</dbReference>
<evidence type="ECO:0000313" key="3">
    <source>
        <dbReference type="Proteomes" id="UP000193467"/>
    </source>
</evidence>
<proteinExistence type="predicted"/>
<accession>A0A1Y2D9J9</accession>
<sequence>MPAFQVEPNPFEEPAFLEELEAAGYLQRLDTSEARITARYQHALNKMQFAAHSEEFLTRAGVRKVHGSTVQFFNEDPVSDPFVHVMVGSLPSNRQALVTPHQLATSGWTPIGSPDEADGTMHFTVSHPGFWPITVVFDSNPSDMGREDRFALADEGYVSSDSQAHLRSARGSSRRRRSARSRRAAAYDSSSGSEDEDDAGGFRRAASAGGYRSGRDDYAGGSGGGRASRAGSQRRMSSYASDDAGYSSAARGGAGYGSTGDYAGAGIARSSSRARSSRSARY</sequence>
<keyword evidence="3" id="KW-1185">Reference proteome</keyword>
<dbReference type="AlphaFoldDB" id="A0A1Y2D9J9"/>
<comment type="caution">
    <text evidence="2">The sequence shown here is derived from an EMBL/GenBank/DDBJ whole genome shotgun (WGS) entry which is preliminary data.</text>
</comment>
<reference evidence="2 3" key="1">
    <citation type="submission" date="2016-07" db="EMBL/GenBank/DDBJ databases">
        <title>Pervasive Adenine N6-methylation of Active Genes in Fungi.</title>
        <authorList>
            <consortium name="DOE Joint Genome Institute"/>
            <person name="Mondo S.J."/>
            <person name="Dannebaum R.O."/>
            <person name="Kuo R.C."/>
            <person name="Labutti K."/>
            <person name="Haridas S."/>
            <person name="Kuo A."/>
            <person name="Salamov A."/>
            <person name="Ahrendt S.R."/>
            <person name="Lipzen A."/>
            <person name="Sullivan W."/>
            <person name="Andreopoulos W.B."/>
            <person name="Clum A."/>
            <person name="Lindquist E."/>
            <person name="Daum C."/>
            <person name="Ramamoorthy G.K."/>
            <person name="Gryganskyi A."/>
            <person name="Culley D."/>
            <person name="Magnuson J.K."/>
            <person name="James T.Y."/>
            <person name="O'Malley M.A."/>
            <person name="Stajich J.E."/>
            <person name="Spatafora J.W."/>
            <person name="Visel A."/>
            <person name="Grigoriev I.V."/>
        </authorList>
    </citation>
    <scope>NUCLEOTIDE SEQUENCE [LARGE SCALE GENOMIC DNA]</scope>
    <source>
        <strain evidence="2 3">62-1032</strain>
    </source>
</reference>
<dbReference type="Proteomes" id="UP000193467">
    <property type="component" value="Unassembled WGS sequence"/>
</dbReference>
<feature type="compositionally biased region" description="Low complexity" evidence="1">
    <location>
        <begin position="259"/>
        <end position="274"/>
    </location>
</feature>
<evidence type="ECO:0000313" key="2">
    <source>
        <dbReference type="EMBL" id="ORY55345.1"/>
    </source>
</evidence>
<feature type="region of interest" description="Disordered" evidence="1">
    <location>
        <begin position="161"/>
        <end position="282"/>
    </location>
</feature>
<feature type="compositionally biased region" description="Low complexity" evidence="1">
    <location>
        <begin position="227"/>
        <end position="251"/>
    </location>
</feature>
<dbReference type="OrthoDB" id="2528773at2759"/>
<dbReference type="InParanoid" id="A0A1Y2D9J9"/>